<evidence type="ECO:0000256" key="1">
    <source>
        <dbReference type="SAM" id="MobiDB-lite"/>
    </source>
</evidence>
<dbReference type="Proteomes" id="UP000027222">
    <property type="component" value="Unassembled WGS sequence"/>
</dbReference>
<gene>
    <name evidence="2" type="ORF">GALMADRAFT_228029</name>
</gene>
<feature type="compositionally biased region" description="Polar residues" evidence="1">
    <location>
        <begin position="246"/>
        <end position="258"/>
    </location>
</feature>
<dbReference type="HOGENOM" id="CLU_048459_0_0_1"/>
<feature type="region of interest" description="Disordered" evidence="1">
    <location>
        <begin position="135"/>
        <end position="179"/>
    </location>
</feature>
<organism evidence="2 3">
    <name type="scientific">Galerina marginata (strain CBS 339.88)</name>
    <dbReference type="NCBI Taxonomy" id="685588"/>
    <lineage>
        <taxon>Eukaryota</taxon>
        <taxon>Fungi</taxon>
        <taxon>Dikarya</taxon>
        <taxon>Basidiomycota</taxon>
        <taxon>Agaricomycotina</taxon>
        <taxon>Agaricomycetes</taxon>
        <taxon>Agaricomycetidae</taxon>
        <taxon>Agaricales</taxon>
        <taxon>Agaricineae</taxon>
        <taxon>Strophariaceae</taxon>
        <taxon>Galerina</taxon>
    </lineage>
</organism>
<proteinExistence type="predicted"/>
<dbReference type="AlphaFoldDB" id="A0A067T0Y0"/>
<name>A0A067T0Y0_GALM3</name>
<sequence>MFEEICLVCGKHLADDGLAYCSDDCQHTDLSSPSISSSSSALSSPNMGYAAGGEVPALMPSALGSALQVYAKRSGYRVTSSSASSNSWSAITDDEDEDAIHQYGDSEFGYKDPTDPSSKSANFIYSINPSALSYARRPSGTNNHSTVPHVHRRLSSASSSRHLRGFPRSAPISSHALADDEESYSDLGFSSSDSLGPDEVDLHSEKDWGVEVKSKYSQTTKPKRSRNRASLPACFSLLQMNSSLKDIRSSPVSSSSGKTIARPSPPTPKLSLTDALSQVHIAASAAATSVYTTPRGRRREADNSRSSRRSGHSSPSRSRSRERRVPTSESPGLIGGPLHVKADIVRAEEPFDWNLAAELPRRGREVIRRNSSPPSKFLMGPGMEDPAQVLAAMRRAQVLDRSQSGGSRPRTRGRTRVEDLDCIGLSNDAPGFGNGRSGILDRERGTGPHIARVPL</sequence>
<keyword evidence="3" id="KW-1185">Reference proteome</keyword>
<evidence type="ECO:0000313" key="3">
    <source>
        <dbReference type="Proteomes" id="UP000027222"/>
    </source>
</evidence>
<dbReference type="EMBL" id="KL142385">
    <property type="protein sequence ID" value="KDR73584.1"/>
    <property type="molecule type" value="Genomic_DNA"/>
</dbReference>
<feature type="region of interest" description="Disordered" evidence="1">
    <location>
        <begin position="434"/>
        <end position="455"/>
    </location>
</feature>
<dbReference type="InterPro" id="IPR024368">
    <property type="entry name" value="Ecl1/2/3"/>
</dbReference>
<feature type="region of interest" description="Disordered" evidence="1">
    <location>
        <begin position="287"/>
        <end position="337"/>
    </location>
</feature>
<evidence type="ECO:0000313" key="2">
    <source>
        <dbReference type="EMBL" id="KDR73584.1"/>
    </source>
</evidence>
<protein>
    <submittedName>
        <fullName evidence="2">Uncharacterized protein</fullName>
    </submittedName>
</protein>
<reference evidence="3" key="1">
    <citation type="journal article" date="2014" name="Proc. Natl. Acad. Sci. U.S.A.">
        <title>Extensive sampling of basidiomycete genomes demonstrates inadequacy of the white-rot/brown-rot paradigm for wood decay fungi.</title>
        <authorList>
            <person name="Riley R."/>
            <person name="Salamov A.A."/>
            <person name="Brown D.W."/>
            <person name="Nagy L.G."/>
            <person name="Floudas D."/>
            <person name="Held B.W."/>
            <person name="Levasseur A."/>
            <person name="Lombard V."/>
            <person name="Morin E."/>
            <person name="Otillar R."/>
            <person name="Lindquist E.A."/>
            <person name="Sun H."/>
            <person name="LaButti K.M."/>
            <person name="Schmutz J."/>
            <person name="Jabbour D."/>
            <person name="Luo H."/>
            <person name="Baker S.E."/>
            <person name="Pisabarro A.G."/>
            <person name="Walton J.D."/>
            <person name="Blanchette R.A."/>
            <person name="Henrissat B."/>
            <person name="Martin F."/>
            <person name="Cullen D."/>
            <person name="Hibbett D.S."/>
            <person name="Grigoriev I.V."/>
        </authorList>
    </citation>
    <scope>NUCLEOTIDE SEQUENCE [LARGE SCALE GENOMIC DNA]</scope>
    <source>
        <strain evidence="3">CBS 339.88</strain>
    </source>
</reference>
<dbReference type="OrthoDB" id="2984747at2759"/>
<accession>A0A067T0Y0</accession>
<dbReference type="Pfam" id="PF12855">
    <property type="entry name" value="Ecl1"/>
    <property type="match status" value="1"/>
</dbReference>
<feature type="region of interest" description="Disordered" evidence="1">
    <location>
        <begin position="246"/>
        <end position="271"/>
    </location>
</feature>